<dbReference type="PIRSF" id="PIRSF500210">
    <property type="entry name" value="FBPtase"/>
    <property type="match status" value="1"/>
</dbReference>
<dbReference type="FunFam" id="3.30.540.10:FF:000002">
    <property type="entry name" value="Fructose-1,6-bisphosphatase class 1"/>
    <property type="match status" value="1"/>
</dbReference>
<dbReference type="PIRSF" id="PIRSF000904">
    <property type="entry name" value="FBPtase_SBPase"/>
    <property type="match status" value="1"/>
</dbReference>
<dbReference type="AlphaFoldDB" id="A0A3B0QQC7"/>
<gene>
    <name evidence="13" type="ORF">MNBD_DELTA01-62</name>
</gene>
<dbReference type="EC" id="3.1.3.11" evidence="5"/>
<dbReference type="Pfam" id="PF18913">
    <property type="entry name" value="FBPase_C"/>
    <property type="match status" value="1"/>
</dbReference>
<dbReference type="GO" id="GO:0006000">
    <property type="term" value="P:fructose metabolic process"/>
    <property type="evidence" value="ECO:0007669"/>
    <property type="project" value="TreeGrafter"/>
</dbReference>
<proteinExistence type="inferred from homology"/>
<feature type="domain" description="Fructose-1-6-bisphosphatase class 1 C-terminal" evidence="12">
    <location>
        <begin position="200"/>
        <end position="322"/>
    </location>
</feature>
<evidence type="ECO:0000256" key="10">
    <source>
        <dbReference type="ARBA" id="ARBA00023277"/>
    </source>
</evidence>
<dbReference type="InterPro" id="IPR028343">
    <property type="entry name" value="FBPtase"/>
</dbReference>
<dbReference type="GO" id="GO:0042132">
    <property type="term" value="F:fructose 1,6-bisphosphate 1-phosphatase activity"/>
    <property type="evidence" value="ECO:0007669"/>
    <property type="project" value="UniProtKB-EC"/>
</dbReference>
<evidence type="ECO:0000256" key="8">
    <source>
        <dbReference type="ARBA" id="ARBA00022801"/>
    </source>
</evidence>
<feature type="domain" description="Fructose-1-6-bisphosphatase class I N-terminal" evidence="11">
    <location>
        <begin position="7"/>
        <end position="195"/>
    </location>
</feature>
<dbReference type="GO" id="GO:0030388">
    <property type="term" value="P:fructose 1,6-bisphosphate metabolic process"/>
    <property type="evidence" value="ECO:0007669"/>
    <property type="project" value="TreeGrafter"/>
</dbReference>
<evidence type="ECO:0000256" key="4">
    <source>
        <dbReference type="ARBA" id="ARBA00010941"/>
    </source>
</evidence>
<reference evidence="13" key="1">
    <citation type="submission" date="2018-06" db="EMBL/GenBank/DDBJ databases">
        <authorList>
            <person name="Zhirakovskaya E."/>
        </authorList>
    </citation>
    <scope>NUCLEOTIDE SEQUENCE</scope>
</reference>
<dbReference type="Gene3D" id="3.30.540.10">
    <property type="entry name" value="Fructose-1,6-Bisphosphatase, subunit A, domain 1"/>
    <property type="match status" value="1"/>
</dbReference>
<evidence type="ECO:0000256" key="6">
    <source>
        <dbReference type="ARBA" id="ARBA00022490"/>
    </source>
</evidence>
<name>A0A3B0QQC7_9ZZZZ</name>
<comment type="pathway">
    <text evidence="3">Carbohydrate biosynthesis; Calvin cycle.</text>
</comment>
<evidence type="ECO:0000256" key="7">
    <source>
        <dbReference type="ARBA" id="ARBA00022723"/>
    </source>
</evidence>
<evidence type="ECO:0000256" key="9">
    <source>
        <dbReference type="ARBA" id="ARBA00022842"/>
    </source>
</evidence>
<organism evidence="13">
    <name type="scientific">hydrothermal vent metagenome</name>
    <dbReference type="NCBI Taxonomy" id="652676"/>
    <lineage>
        <taxon>unclassified sequences</taxon>
        <taxon>metagenomes</taxon>
        <taxon>ecological metagenomes</taxon>
    </lineage>
</organism>
<evidence type="ECO:0000259" key="11">
    <source>
        <dbReference type="Pfam" id="PF00316"/>
    </source>
</evidence>
<keyword evidence="9" id="KW-0460">Magnesium</keyword>
<dbReference type="Gene3D" id="3.40.190.80">
    <property type="match status" value="1"/>
</dbReference>
<dbReference type="InterPro" id="IPR000146">
    <property type="entry name" value="FBPase_class-1"/>
</dbReference>
<dbReference type="FunFam" id="3.40.190.80:FF:000001">
    <property type="entry name" value="Fructose-1,6-bisphosphatase class 1"/>
    <property type="match status" value="1"/>
</dbReference>
<dbReference type="EMBL" id="UOEA01000014">
    <property type="protein sequence ID" value="VAV82349.1"/>
    <property type="molecule type" value="Genomic_DNA"/>
</dbReference>
<dbReference type="GO" id="GO:0006094">
    <property type="term" value="P:gluconeogenesis"/>
    <property type="evidence" value="ECO:0007669"/>
    <property type="project" value="TreeGrafter"/>
</dbReference>
<evidence type="ECO:0000256" key="2">
    <source>
        <dbReference type="ARBA" id="ARBA00001946"/>
    </source>
</evidence>
<dbReference type="PANTHER" id="PTHR11556:SF35">
    <property type="entry name" value="SEDOHEPTULOSE-1,7-BISPHOSPHATASE, CHLOROPLASTIC"/>
    <property type="match status" value="1"/>
</dbReference>
<dbReference type="PROSITE" id="PS00124">
    <property type="entry name" value="FBPASE"/>
    <property type="match status" value="1"/>
</dbReference>
<sequence length="330" mass="36058">MRIGMPLTKFLYEEQRNCPDCTGNFTDLFSDLARGAKIISRDVNRAGLINILGSAECTNVQGEDVQKLDLIANNALISTMEHGGHLAGMASEEDEDIIPIPDEFPKGDYILLFDPLDGSSNIDVNISVGTIFSILKKKTSGENAELSDFLQPGSEQVCAGYFLYGSSTMLVYTTGRGVHGFTLDPSVGEFLLSHEDIKTPEQGRIYSLNESNSNKWHDSTYKFIRKAKERGSKARYVGSLVADFHRNLLKGGVFLYPTDKETTTGKLRLLYEANPMAFIIEQAGGAASSGTINIMDIQPEGLHQRTPLIIGSKSDVEEAVECCRAEAALG</sequence>
<dbReference type="GO" id="GO:0046872">
    <property type="term" value="F:metal ion binding"/>
    <property type="evidence" value="ECO:0007669"/>
    <property type="project" value="UniProtKB-KW"/>
</dbReference>
<dbReference type="NCBIfam" id="NF006778">
    <property type="entry name" value="PRK09293.1-1"/>
    <property type="match status" value="1"/>
</dbReference>
<keyword evidence="10" id="KW-0119">Carbohydrate metabolism</keyword>
<comment type="cofactor">
    <cofactor evidence="2">
        <name>Mg(2+)</name>
        <dbReference type="ChEBI" id="CHEBI:18420"/>
    </cofactor>
</comment>
<dbReference type="Pfam" id="PF00316">
    <property type="entry name" value="FBPase"/>
    <property type="match status" value="1"/>
</dbReference>
<comment type="similarity">
    <text evidence="4">Belongs to the FBPase class 1 family.</text>
</comment>
<dbReference type="SUPFAM" id="SSF56655">
    <property type="entry name" value="Carbohydrate phosphatase"/>
    <property type="match status" value="1"/>
</dbReference>
<evidence type="ECO:0000256" key="1">
    <source>
        <dbReference type="ARBA" id="ARBA00001273"/>
    </source>
</evidence>
<dbReference type="NCBIfam" id="NF006779">
    <property type="entry name" value="PRK09293.1-3"/>
    <property type="match status" value="1"/>
</dbReference>
<dbReference type="CDD" id="cd00354">
    <property type="entry name" value="FBPase"/>
    <property type="match status" value="1"/>
</dbReference>
<evidence type="ECO:0000259" key="12">
    <source>
        <dbReference type="Pfam" id="PF18913"/>
    </source>
</evidence>
<comment type="catalytic activity">
    <reaction evidence="1">
        <text>beta-D-fructose 1,6-bisphosphate + H2O = beta-D-fructose 6-phosphate + phosphate</text>
        <dbReference type="Rhea" id="RHEA:11064"/>
        <dbReference type="ChEBI" id="CHEBI:15377"/>
        <dbReference type="ChEBI" id="CHEBI:32966"/>
        <dbReference type="ChEBI" id="CHEBI:43474"/>
        <dbReference type="ChEBI" id="CHEBI:57634"/>
        <dbReference type="EC" id="3.1.3.11"/>
    </reaction>
</comment>
<dbReference type="InterPro" id="IPR044015">
    <property type="entry name" value="FBPase_C_dom"/>
</dbReference>
<dbReference type="GO" id="GO:0006002">
    <property type="term" value="P:fructose 6-phosphate metabolic process"/>
    <property type="evidence" value="ECO:0007669"/>
    <property type="project" value="TreeGrafter"/>
</dbReference>
<evidence type="ECO:0000313" key="13">
    <source>
        <dbReference type="EMBL" id="VAV82349.1"/>
    </source>
</evidence>
<accession>A0A3B0QQC7</accession>
<keyword evidence="6" id="KW-0963">Cytoplasm</keyword>
<keyword evidence="7" id="KW-0479">Metal-binding</keyword>
<protein>
    <recommendedName>
        <fullName evidence="5">fructose-bisphosphatase</fullName>
        <ecNumber evidence="5">3.1.3.11</ecNumber>
    </recommendedName>
</protein>
<dbReference type="GO" id="GO:0005829">
    <property type="term" value="C:cytosol"/>
    <property type="evidence" value="ECO:0007669"/>
    <property type="project" value="TreeGrafter"/>
</dbReference>
<dbReference type="GO" id="GO:0005986">
    <property type="term" value="P:sucrose biosynthetic process"/>
    <property type="evidence" value="ECO:0007669"/>
    <property type="project" value="TreeGrafter"/>
</dbReference>
<dbReference type="InterPro" id="IPR020548">
    <property type="entry name" value="Fructose_bisphosphatase_AS"/>
</dbReference>
<dbReference type="InterPro" id="IPR033391">
    <property type="entry name" value="FBPase_N"/>
</dbReference>
<dbReference type="PRINTS" id="PR00115">
    <property type="entry name" value="F16BPHPHTASE"/>
</dbReference>
<evidence type="ECO:0000256" key="5">
    <source>
        <dbReference type="ARBA" id="ARBA00013093"/>
    </source>
</evidence>
<keyword evidence="8 13" id="KW-0378">Hydrolase</keyword>
<dbReference type="PANTHER" id="PTHR11556">
    <property type="entry name" value="FRUCTOSE-1,6-BISPHOSPHATASE-RELATED"/>
    <property type="match status" value="1"/>
</dbReference>
<evidence type="ECO:0000256" key="3">
    <source>
        <dbReference type="ARBA" id="ARBA00005215"/>
    </source>
</evidence>
<dbReference type="HAMAP" id="MF_01855">
    <property type="entry name" value="FBPase_class1"/>
    <property type="match status" value="1"/>
</dbReference>